<protein>
    <submittedName>
        <fullName evidence="1">DUF3375 family protein</fullName>
    </submittedName>
</protein>
<dbReference type="OrthoDB" id="138803at2"/>
<dbReference type="RefSeq" id="WP_142819977.1">
    <property type="nucleotide sequence ID" value="NZ_CP035503.1"/>
</dbReference>
<sequence length="111" mass="12317">MKALGGTAALPNLREQPLWRLLAADKAPVVIALLQSLLFEDDKTLLSSALHERLAHGLDQLRAIGEDMPQPAQAYVADWLKQGWLKDTLVFADRVVMEARDMKQPPSTRAC</sequence>
<dbReference type="Proteomes" id="UP000316798">
    <property type="component" value="Chromosome"/>
</dbReference>
<keyword evidence="2" id="KW-1185">Reference proteome</keyword>
<evidence type="ECO:0000313" key="1">
    <source>
        <dbReference type="EMBL" id="QDL38536.1"/>
    </source>
</evidence>
<proteinExistence type="predicted"/>
<dbReference type="InterPro" id="IPR021804">
    <property type="entry name" value="DUF3375"/>
</dbReference>
<organism evidence="1 2">
    <name type="scientific">Rhodoferax sediminis</name>
    <dbReference type="NCBI Taxonomy" id="2509614"/>
    <lineage>
        <taxon>Bacteria</taxon>
        <taxon>Pseudomonadati</taxon>
        <taxon>Pseudomonadota</taxon>
        <taxon>Betaproteobacteria</taxon>
        <taxon>Burkholderiales</taxon>
        <taxon>Comamonadaceae</taxon>
        <taxon>Rhodoferax</taxon>
    </lineage>
</organism>
<dbReference type="KEGG" id="rhf:EUB48_15500"/>
<evidence type="ECO:0000313" key="2">
    <source>
        <dbReference type="Proteomes" id="UP000316798"/>
    </source>
</evidence>
<reference evidence="1 2" key="1">
    <citation type="submission" date="2019-01" db="EMBL/GenBank/DDBJ databases">
        <title>Genomic insights into a novel species Rhodoferax sp.</title>
        <authorList>
            <person name="Jin L."/>
        </authorList>
    </citation>
    <scope>NUCLEOTIDE SEQUENCE [LARGE SCALE GENOMIC DNA]</scope>
    <source>
        <strain evidence="1 2">CHu59-6-5</strain>
    </source>
</reference>
<accession>A0A515DDP6</accession>
<name>A0A515DDP6_9BURK</name>
<dbReference type="Pfam" id="PF11855">
    <property type="entry name" value="DUF3375"/>
    <property type="match status" value="1"/>
</dbReference>
<dbReference type="EMBL" id="CP035503">
    <property type="protein sequence ID" value="QDL38536.1"/>
    <property type="molecule type" value="Genomic_DNA"/>
</dbReference>
<gene>
    <name evidence="1" type="ORF">EUB48_15500</name>
</gene>
<dbReference type="AlphaFoldDB" id="A0A515DDP6"/>